<feature type="transmembrane region" description="Helical" evidence="7">
    <location>
        <begin position="50"/>
        <end position="71"/>
    </location>
</feature>
<dbReference type="Proteomes" id="UP000198892">
    <property type="component" value="Unassembled WGS sequence"/>
</dbReference>
<evidence type="ECO:0000256" key="6">
    <source>
        <dbReference type="ARBA" id="ARBA00023136"/>
    </source>
</evidence>
<evidence type="ECO:0000256" key="2">
    <source>
        <dbReference type="ARBA" id="ARBA00010792"/>
    </source>
</evidence>
<keyword evidence="3" id="KW-1003">Cell membrane</keyword>
<evidence type="ECO:0000256" key="4">
    <source>
        <dbReference type="ARBA" id="ARBA00022692"/>
    </source>
</evidence>
<evidence type="ECO:0000256" key="7">
    <source>
        <dbReference type="SAM" id="Phobius"/>
    </source>
</evidence>
<reference evidence="9" key="1">
    <citation type="submission" date="2016-10" db="EMBL/GenBank/DDBJ databases">
        <authorList>
            <person name="Varghese N."/>
            <person name="Submissions S."/>
        </authorList>
    </citation>
    <scope>NUCLEOTIDE SEQUENCE [LARGE SCALE GENOMIC DNA]</scope>
    <source>
        <strain evidence="9">S7</strain>
    </source>
</reference>
<dbReference type="GO" id="GO:0005886">
    <property type="term" value="C:plasma membrane"/>
    <property type="evidence" value="ECO:0007669"/>
    <property type="project" value="UniProtKB-SubCell"/>
</dbReference>
<evidence type="ECO:0000256" key="3">
    <source>
        <dbReference type="ARBA" id="ARBA00022475"/>
    </source>
</evidence>
<keyword evidence="4 7" id="KW-0812">Transmembrane</keyword>
<comment type="similarity">
    <text evidence="2">Belongs to the DedA family.</text>
</comment>
<evidence type="ECO:0000313" key="9">
    <source>
        <dbReference type="Proteomes" id="UP000198892"/>
    </source>
</evidence>
<evidence type="ECO:0000256" key="5">
    <source>
        <dbReference type="ARBA" id="ARBA00022989"/>
    </source>
</evidence>
<proteinExistence type="inferred from homology"/>
<feature type="transmembrane region" description="Helical" evidence="7">
    <location>
        <begin position="128"/>
        <end position="146"/>
    </location>
</feature>
<organism evidence="8 9">
    <name type="scientific">Salibacterium halotolerans</name>
    <dbReference type="NCBI Taxonomy" id="1884432"/>
    <lineage>
        <taxon>Bacteria</taxon>
        <taxon>Bacillati</taxon>
        <taxon>Bacillota</taxon>
        <taxon>Bacilli</taxon>
        <taxon>Bacillales</taxon>
        <taxon>Bacillaceae</taxon>
    </lineage>
</organism>
<evidence type="ECO:0000313" key="8">
    <source>
        <dbReference type="EMBL" id="SFP89471.1"/>
    </source>
</evidence>
<keyword evidence="5 7" id="KW-1133">Transmembrane helix</keyword>
<feature type="transmembrane region" description="Helical" evidence="7">
    <location>
        <begin position="101"/>
        <end position="121"/>
    </location>
</feature>
<dbReference type="PANTHER" id="PTHR42709:SF6">
    <property type="entry name" value="UNDECAPRENYL PHOSPHATE TRANSPORTER A"/>
    <property type="match status" value="1"/>
</dbReference>
<evidence type="ECO:0000256" key="1">
    <source>
        <dbReference type="ARBA" id="ARBA00004651"/>
    </source>
</evidence>
<dbReference type="EMBL" id="FOXD01000012">
    <property type="protein sequence ID" value="SFP89471.1"/>
    <property type="molecule type" value="Genomic_DNA"/>
</dbReference>
<dbReference type="AlphaFoldDB" id="A0A1I5U2R9"/>
<protein>
    <submittedName>
        <fullName evidence="8">Membrane protein DedA, SNARE-associated domain</fullName>
    </submittedName>
</protein>
<name>A0A1I5U2R9_9BACI</name>
<accession>A0A1I5U2R9</accession>
<dbReference type="InterPro" id="IPR051311">
    <property type="entry name" value="DedA_domain"/>
</dbReference>
<gene>
    <name evidence="8" type="ORF">SAMN05518683_11239</name>
</gene>
<keyword evidence="9" id="KW-1185">Reference proteome</keyword>
<feature type="transmembrane region" description="Helical" evidence="7">
    <location>
        <begin position="12"/>
        <end position="38"/>
    </location>
</feature>
<dbReference type="RefSeq" id="WP_093337580.1">
    <property type="nucleotide sequence ID" value="NZ_FOXD01000012.1"/>
</dbReference>
<dbReference type="OrthoDB" id="9813426at2"/>
<dbReference type="STRING" id="1884432.SAMN05518683_11239"/>
<feature type="transmembrane region" description="Helical" evidence="7">
    <location>
        <begin position="158"/>
        <end position="179"/>
    </location>
</feature>
<sequence length="196" mass="22693">MLELILNVLEQLGLAGLFLGVAIEAISSPFPAAIVLLVYGYIIDPTGWDWILLSISSAAVYTAIAYIPYWLALRYDYLLQKQVDKAGTRQMMKFMDKYREWTITAGRILGMGYIVYVAAFYRITPFRYGFFTFIGVLPVALVMLYLGRLGNIEVVYSWFQGIQYVLMVVLTGLIGWYIYYRIKRRKKESGRRREEE</sequence>
<comment type="subcellular location">
    <subcellularLocation>
        <location evidence="1">Cell membrane</location>
        <topology evidence="1">Multi-pass membrane protein</topology>
    </subcellularLocation>
</comment>
<keyword evidence="6 7" id="KW-0472">Membrane</keyword>
<dbReference type="PANTHER" id="PTHR42709">
    <property type="entry name" value="ALKALINE PHOSPHATASE LIKE PROTEIN"/>
    <property type="match status" value="1"/>
</dbReference>